<feature type="domain" description="ABC transporter" evidence="5">
    <location>
        <begin position="19"/>
        <end position="236"/>
    </location>
</feature>
<dbReference type="PROSITE" id="PS00211">
    <property type="entry name" value="ABC_TRANSPORTER_1"/>
    <property type="match status" value="1"/>
</dbReference>
<organism evidence="6 7">
    <name type="scientific">Truepera radiovictrix (strain DSM 17093 / CIP 108686 / LMG 22925 / RQ-24)</name>
    <dbReference type="NCBI Taxonomy" id="649638"/>
    <lineage>
        <taxon>Bacteria</taxon>
        <taxon>Thermotogati</taxon>
        <taxon>Deinococcota</taxon>
        <taxon>Deinococci</taxon>
        <taxon>Trueperales</taxon>
        <taxon>Trueperaceae</taxon>
        <taxon>Truepera</taxon>
    </lineage>
</organism>
<dbReference type="InterPro" id="IPR003439">
    <property type="entry name" value="ABC_transporter-like_ATP-bd"/>
</dbReference>
<dbReference type="CDD" id="cd03255">
    <property type="entry name" value="ABC_MJ0796_LolCDE_FtsE"/>
    <property type="match status" value="1"/>
</dbReference>
<dbReference type="GO" id="GO:0005886">
    <property type="term" value="C:plasma membrane"/>
    <property type="evidence" value="ECO:0007669"/>
    <property type="project" value="TreeGrafter"/>
</dbReference>
<reference evidence="6 7" key="2">
    <citation type="journal article" date="2011" name="Stand. Genomic Sci.">
        <title>Complete genome sequence of Truepera radiovictrix type strain (RQ-24).</title>
        <authorList>
            <person name="Ivanova N."/>
            <person name="Rohde C."/>
            <person name="Munk C."/>
            <person name="Nolan M."/>
            <person name="Lucas S."/>
            <person name="Del Rio T.G."/>
            <person name="Tice H."/>
            <person name="Deshpande S."/>
            <person name="Cheng J.F."/>
            <person name="Tapia R."/>
            <person name="Han C."/>
            <person name="Goodwin L."/>
            <person name="Pitluck S."/>
            <person name="Liolios K."/>
            <person name="Mavromatis K."/>
            <person name="Mikhailova N."/>
            <person name="Pati A."/>
            <person name="Chen A."/>
            <person name="Palaniappan K."/>
            <person name="Land M."/>
            <person name="Hauser L."/>
            <person name="Chang Y.J."/>
            <person name="Jeffries C.D."/>
            <person name="Brambilla E."/>
            <person name="Rohde M."/>
            <person name="Goker M."/>
            <person name="Tindall B.J."/>
            <person name="Woyke T."/>
            <person name="Bristow J."/>
            <person name="Eisen J.A."/>
            <person name="Markowitz V."/>
            <person name="Hugenholtz P."/>
            <person name="Kyrpides N.C."/>
            <person name="Klenk H.P."/>
            <person name="Lapidus A."/>
        </authorList>
    </citation>
    <scope>NUCLEOTIDE SEQUENCE [LARGE SCALE GENOMIC DNA]</scope>
    <source>
        <strain evidence="7">DSM 17093 / CIP 108686 / LMG 22925 / RQ-24</strain>
    </source>
</reference>
<reference evidence="7" key="1">
    <citation type="submission" date="2010-05" db="EMBL/GenBank/DDBJ databases">
        <title>The complete genome of Truepera radiovictris DSM 17093.</title>
        <authorList>
            <consortium name="US DOE Joint Genome Institute (JGI-PGF)"/>
            <person name="Lucas S."/>
            <person name="Copeland A."/>
            <person name="Lapidus A."/>
            <person name="Glavina del Rio T."/>
            <person name="Dalin E."/>
            <person name="Tice H."/>
            <person name="Bruce D."/>
            <person name="Goodwin L."/>
            <person name="Pitluck S."/>
            <person name="Kyrpides N."/>
            <person name="Mavromatis K."/>
            <person name="Ovchinnikova G."/>
            <person name="Munk A.C."/>
            <person name="Detter J.C."/>
            <person name="Han C."/>
            <person name="Tapia R."/>
            <person name="Land M."/>
            <person name="Hauser L."/>
            <person name="Markowitz V."/>
            <person name="Cheng J.-F."/>
            <person name="Hugenholtz P."/>
            <person name="Woyke T."/>
            <person name="Wu D."/>
            <person name="Tindall B."/>
            <person name="Pomrenke H.G."/>
            <person name="Brambilla E."/>
            <person name="Klenk H.-P."/>
            <person name="Eisen J.A."/>
        </authorList>
    </citation>
    <scope>NUCLEOTIDE SEQUENCE [LARGE SCALE GENOMIC DNA]</scope>
    <source>
        <strain evidence="7">DSM 17093 / CIP 108686 / LMG 22925 / RQ-24</strain>
    </source>
</reference>
<sequence>MRSVNPPAPTYEPAQVRALACRQLTRTFPTPGGPLHVLRGVDLEVAPAQIVAILGPSGSGKSTLLHLLGGLDRPSSGVVLWGAREVQGLPQGVLARERARTLGLVFQHHYLLEDLTVLENVTLSGRLRGRVDEARGRDLLARTGLLERASFLPRRLSGGERQRAAVARALYNRPRVVLADEPTGSLDRVSARSVYELLAQLAQEEGSAVVMVTHDEGLVERVDARFRLQDGVLVPA</sequence>
<evidence type="ECO:0000313" key="6">
    <source>
        <dbReference type="EMBL" id="ADI14413.1"/>
    </source>
</evidence>
<gene>
    <name evidence="6" type="ordered locus">Trad_1291</name>
</gene>
<keyword evidence="4" id="KW-0067">ATP-binding</keyword>
<dbReference type="InterPro" id="IPR017871">
    <property type="entry name" value="ABC_transporter-like_CS"/>
</dbReference>
<dbReference type="GO" id="GO:0005524">
    <property type="term" value="F:ATP binding"/>
    <property type="evidence" value="ECO:0007669"/>
    <property type="project" value="UniProtKB-KW"/>
</dbReference>
<dbReference type="STRING" id="649638.Trad_1291"/>
<evidence type="ECO:0000256" key="3">
    <source>
        <dbReference type="ARBA" id="ARBA00022741"/>
    </source>
</evidence>
<dbReference type="EMBL" id="CP002049">
    <property type="protein sequence ID" value="ADI14413.1"/>
    <property type="molecule type" value="Genomic_DNA"/>
</dbReference>
<dbReference type="Pfam" id="PF00005">
    <property type="entry name" value="ABC_tran"/>
    <property type="match status" value="1"/>
</dbReference>
<dbReference type="GO" id="GO:0016887">
    <property type="term" value="F:ATP hydrolysis activity"/>
    <property type="evidence" value="ECO:0007669"/>
    <property type="project" value="InterPro"/>
</dbReference>
<dbReference type="RefSeq" id="WP_013177783.1">
    <property type="nucleotide sequence ID" value="NC_014221.1"/>
</dbReference>
<dbReference type="eggNOG" id="COG1136">
    <property type="taxonomic scope" value="Bacteria"/>
</dbReference>
<dbReference type="SUPFAM" id="SSF52540">
    <property type="entry name" value="P-loop containing nucleoside triphosphate hydrolases"/>
    <property type="match status" value="1"/>
</dbReference>
<keyword evidence="3" id="KW-0547">Nucleotide-binding</keyword>
<dbReference type="InterPro" id="IPR003593">
    <property type="entry name" value="AAA+_ATPase"/>
</dbReference>
<dbReference type="Gene3D" id="3.40.50.300">
    <property type="entry name" value="P-loop containing nucleotide triphosphate hydrolases"/>
    <property type="match status" value="1"/>
</dbReference>
<accession>D7CWL4</accession>
<dbReference type="SMART" id="SM00382">
    <property type="entry name" value="AAA"/>
    <property type="match status" value="1"/>
</dbReference>
<dbReference type="KEGG" id="tra:Trad_1291"/>
<keyword evidence="2" id="KW-0813">Transport</keyword>
<dbReference type="AlphaFoldDB" id="D7CWL4"/>
<dbReference type="InterPro" id="IPR017911">
    <property type="entry name" value="MacB-like_ATP-bd"/>
</dbReference>
<evidence type="ECO:0000256" key="1">
    <source>
        <dbReference type="ARBA" id="ARBA00005417"/>
    </source>
</evidence>
<keyword evidence="7" id="KW-1185">Reference proteome</keyword>
<name>D7CWL4_TRURR</name>
<proteinExistence type="inferred from homology"/>
<protein>
    <submittedName>
        <fullName evidence="6">ABC transporter related protein</fullName>
    </submittedName>
</protein>
<comment type="similarity">
    <text evidence="1">Belongs to the ABC transporter superfamily.</text>
</comment>
<dbReference type="HOGENOM" id="CLU_000604_1_22_0"/>
<evidence type="ECO:0000313" key="7">
    <source>
        <dbReference type="Proteomes" id="UP000000379"/>
    </source>
</evidence>
<evidence type="ECO:0000256" key="4">
    <source>
        <dbReference type="ARBA" id="ARBA00022840"/>
    </source>
</evidence>
<dbReference type="Proteomes" id="UP000000379">
    <property type="component" value="Chromosome"/>
</dbReference>
<dbReference type="PANTHER" id="PTHR24220:SF689">
    <property type="entry name" value="LIPOPROTEIN-RELEASING SYSTEM ATP-BINDING PROTEIN LOLD"/>
    <property type="match status" value="1"/>
</dbReference>
<evidence type="ECO:0000259" key="5">
    <source>
        <dbReference type="PROSITE" id="PS50893"/>
    </source>
</evidence>
<evidence type="ECO:0000256" key="2">
    <source>
        <dbReference type="ARBA" id="ARBA00022448"/>
    </source>
</evidence>
<dbReference type="GO" id="GO:0022857">
    <property type="term" value="F:transmembrane transporter activity"/>
    <property type="evidence" value="ECO:0007669"/>
    <property type="project" value="TreeGrafter"/>
</dbReference>
<dbReference type="InterPro" id="IPR027417">
    <property type="entry name" value="P-loop_NTPase"/>
</dbReference>
<dbReference type="PROSITE" id="PS50893">
    <property type="entry name" value="ABC_TRANSPORTER_2"/>
    <property type="match status" value="1"/>
</dbReference>
<dbReference type="InterPro" id="IPR015854">
    <property type="entry name" value="ABC_transpr_LolD-like"/>
</dbReference>
<dbReference type="PANTHER" id="PTHR24220">
    <property type="entry name" value="IMPORT ATP-BINDING PROTEIN"/>
    <property type="match status" value="1"/>
</dbReference>